<accession>A0AAW9QQB4</accession>
<organism evidence="1 2">
    <name type="scientific">Pannus brasiliensis CCIBt3594</name>
    <dbReference type="NCBI Taxonomy" id="1427578"/>
    <lineage>
        <taxon>Bacteria</taxon>
        <taxon>Bacillati</taxon>
        <taxon>Cyanobacteriota</taxon>
        <taxon>Cyanophyceae</taxon>
        <taxon>Oscillatoriophycideae</taxon>
        <taxon>Chroococcales</taxon>
        <taxon>Microcystaceae</taxon>
        <taxon>Pannus</taxon>
    </lineage>
</organism>
<dbReference type="RefSeq" id="WP_332864400.1">
    <property type="nucleotide sequence ID" value="NZ_JBAFSM010000011.1"/>
</dbReference>
<dbReference type="GO" id="GO:0003723">
    <property type="term" value="F:RNA binding"/>
    <property type="evidence" value="ECO:0007669"/>
    <property type="project" value="InterPro"/>
</dbReference>
<sequence length="101" mass="12097">MNVISESALKRFWEIHSESKIGLKRWYTQAKQANWRSFQDVRDTFPSADLVANFVVFNIGGNNYRLITFIDFQAGKLFIRNVLTHAEYDKERWKQDDWYKS</sequence>
<proteinExistence type="predicted"/>
<keyword evidence="2" id="KW-1185">Reference proteome</keyword>
<comment type="caution">
    <text evidence="1">The sequence shown here is derived from an EMBL/GenBank/DDBJ whole genome shotgun (WGS) entry which is preliminary data.</text>
</comment>
<dbReference type="AlphaFoldDB" id="A0AAW9QQB4"/>
<reference evidence="1 2" key="1">
    <citation type="submission" date="2024-01" db="EMBL/GenBank/DDBJ databases">
        <title>Genomic insights into the taxonomy and metabolism of the cyanobacterium Pannus brasiliensis CCIBt3594.</title>
        <authorList>
            <person name="Machado M."/>
            <person name="Botero N.B."/>
            <person name="Andreote A.P.D."/>
            <person name="Feitosa A.M.T."/>
            <person name="Popin R."/>
            <person name="Sivonen K."/>
            <person name="Fiore M.F."/>
        </authorList>
    </citation>
    <scope>NUCLEOTIDE SEQUENCE [LARGE SCALE GENOMIC DNA]</scope>
    <source>
        <strain evidence="1 2">CCIBt3594</strain>
    </source>
</reference>
<gene>
    <name evidence="1" type="ORF">V0288_07345</name>
</gene>
<dbReference type="InterPro" id="IPR018669">
    <property type="entry name" value="Toxin_HigB"/>
</dbReference>
<protein>
    <submittedName>
        <fullName evidence="1">Type II toxin-antitoxin system HigB family toxin</fullName>
    </submittedName>
</protein>
<dbReference type="Proteomes" id="UP001328733">
    <property type="component" value="Unassembled WGS sequence"/>
</dbReference>
<evidence type="ECO:0000313" key="1">
    <source>
        <dbReference type="EMBL" id="MEG3436931.1"/>
    </source>
</evidence>
<dbReference type="GO" id="GO:0004519">
    <property type="term" value="F:endonuclease activity"/>
    <property type="evidence" value="ECO:0007669"/>
    <property type="project" value="InterPro"/>
</dbReference>
<name>A0AAW9QQB4_9CHRO</name>
<dbReference type="Pfam" id="PF09907">
    <property type="entry name" value="HigB_toxin"/>
    <property type="match status" value="1"/>
</dbReference>
<evidence type="ECO:0000313" key="2">
    <source>
        <dbReference type="Proteomes" id="UP001328733"/>
    </source>
</evidence>
<dbReference type="GO" id="GO:0110001">
    <property type="term" value="C:toxin-antitoxin complex"/>
    <property type="evidence" value="ECO:0007669"/>
    <property type="project" value="InterPro"/>
</dbReference>
<dbReference type="EMBL" id="JBAFSM010000011">
    <property type="protein sequence ID" value="MEG3436931.1"/>
    <property type="molecule type" value="Genomic_DNA"/>
</dbReference>